<organism evidence="1 2">
    <name type="scientific">Sphingobacterium lactis</name>
    <dbReference type="NCBI Taxonomy" id="797291"/>
    <lineage>
        <taxon>Bacteria</taxon>
        <taxon>Pseudomonadati</taxon>
        <taxon>Bacteroidota</taxon>
        <taxon>Sphingobacteriia</taxon>
        <taxon>Sphingobacteriales</taxon>
        <taxon>Sphingobacteriaceae</taxon>
        <taxon>Sphingobacterium</taxon>
    </lineage>
</organism>
<dbReference type="Proteomes" id="UP000236731">
    <property type="component" value="Unassembled WGS sequence"/>
</dbReference>
<dbReference type="AlphaFoldDB" id="A0A1H5ZSY8"/>
<proteinExistence type="predicted"/>
<evidence type="ECO:0000313" key="1">
    <source>
        <dbReference type="EMBL" id="SEG39653.1"/>
    </source>
</evidence>
<dbReference type="OrthoDB" id="1132102at2"/>
<gene>
    <name evidence="1" type="ORF">SAMN05421877_107179</name>
</gene>
<protein>
    <recommendedName>
        <fullName evidence="3">Thiamine pyrophosphokinase</fullName>
    </recommendedName>
</protein>
<reference evidence="2" key="1">
    <citation type="submission" date="2016-10" db="EMBL/GenBank/DDBJ databases">
        <authorList>
            <person name="Varghese N."/>
            <person name="Submissions S."/>
        </authorList>
    </citation>
    <scope>NUCLEOTIDE SEQUENCE [LARGE SCALE GENOMIC DNA]</scope>
    <source>
        <strain evidence="2">DSM 22361</strain>
    </source>
</reference>
<keyword evidence="2" id="KW-1185">Reference proteome</keyword>
<evidence type="ECO:0000313" key="2">
    <source>
        <dbReference type="Proteomes" id="UP000236731"/>
    </source>
</evidence>
<dbReference type="RefSeq" id="WP_103906611.1">
    <property type="nucleotide sequence ID" value="NZ_CP049246.1"/>
</dbReference>
<sequence>MSSHHIVRENQEPALFIADPHCLQEGYLHQLLEWSPTIITLAQHYEHLQSLQIKVDVLLAKEEVSGMDLEEHLQVVSYGDSSPTAALFTYLHSKNNYAVNILTNDEQISPYIPFLSDFTIIFLNDGGKHLLVRKYEKWLPKGFVLGIAGVEDITDLENLDAISDGKFTVRADGFVRITEQPHYFRITEEL</sequence>
<name>A0A1H5ZSY8_9SPHI</name>
<evidence type="ECO:0008006" key="3">
    <source>
        <dbReference type="Google" id="ProtNLM"/>
    </source>
</evidence>
<accession>A0A1H5ZSY8</accession>
<dbReference type="EMBL" id="FNUT01000007">
    <property type="protein sequence ID" value="SEG39653.1"/>
    <property type="molecule type" value="Genomic_DNA"/>
</dbReference>